<dbReference type="AlphaFoldDB" id="A0AAI8VDM3"/>
<organism evidence="1 2">
    <name type="scientific">Anthostomella pinea</name>
    <dbReference type="NCBI Taxonomy" id="933095"/>
    <lineage>
        <taxon>Eukaryota</taxon>
        <taxon>Fungi</taxon>
        <taxon>Dikarya</taxon>
        <taxon>Ascomycota</taxon>
        <taxon>Pezizomycotina</taxon>
        <taxon>Sordariomycetes</taxon>
        <taxon>Xylariomycetidae</taxon>
        <taxon>Xylariales</taxon>
        <taxon>Xylariaceae</taxon>
        <taxon>Anthostomella</taxon>
    </lineage>
</organism>
<comment type="caution">
    <text evidence="1">The sequence shown here is derived from an EMBL/GenBank/DDBJ whole genome shotgun (WGS) entry which is preliminary data.</text>
</comment>
<reference evidence="1" key="1">
    <citation type="submission" date="2023-10" db="EMBL/GenBank/DDBJ databases">
        <authorList>
            <person name="Hackl T."/>
        </authorList>
    </citation>
    <scope>NUCLEOTIDE SEQUENCE</scope>
</reference>
<evidence type="ECO:0000313" key="2">
    <source>
        <dbReference type="Proteomes" id="UP001295740"/>
    </source>
</evidence>
<dbReference type="EMBL" id="CAUWAG010000004">
    <property type="protein sequence ID" value="CAJ2503066.1"/>
    <property type="molecule type" value="Genomic_DNA"/>
</dbReference>
<keyword evidence="2" id="KW-1185">Reference proteome</keyword>
<dbReference type="Proteomes" id="UP001295740">
    <property type="component" value="Unassembled WGS sequence"/>
</dbReference>
<dbReference type="Gene3D" id="3.40.50.300">
    <property type="entry name" value="P-loop containing nucleotide triphosphate hydrolases"/>
    <property type="match status" value="2"/>
</dbReference>
<name>A0AAI8VDM3_9PEZI</name>
<sequence length="231" mass="25098">MDGTYRDLARRVVALHRQKHDTAHSAPARVLIALSGPPGSGKTTIATEVIRALNELSEPPIKAVAVSIDGFHLPLATLRALPNATECLARRGAPWTFDGEAAARLVRTLRSSYGVASAAVPTFDHAVKNPVADGLIIGLDVDVCILEGNYLLCDEEPWADIAGNVDERWLVRVDEEIARQRVAARHLRATIEPTMEAALARADYNDIPNGRYVMQHSLGRQDVLVESVEEG</sequence>
<proteinExistence type="predicted"/>
<protein>
    <submittedName>
        <fullName evidence="1">Uu.00g104600.m01.CDS01</fullName>
    </submittedName>
</protein>
<dbReference type="PANTHER" id="PTHR10285">
    <property type="entry name" value="URIDINE KINASE"/>
    <property type="match status" value="1"/>
</dbReference>
<dbReference type="InterPro" id="IPR027417">
    <property type="entry name" value="P-loop_NTPase"/>
</dbReference>
<evidence type="ECO:0000313" key="1">
    <source>
        <dbReference type="EMBL" id="CAJ2503066.1"/>
    </source>
</evidence>
<gene>
    <name evidence="1" type="ORF">KHLLAP_LOCUS3534</name>
</gene>
<dbReference type="SUPFAM" id="SSF52540">
    <property type="entry name" value="P-loop containing nucleoside triphosphate hydrolases"/>
    <property type="match status" value="1"/>
</dbReference>
<accession>A0AAI8VDM3</accession>